<dbReference type="GO" id="GO:0008270">
    <property type="term" value="F:zinc ion binding"/>
    <property type="evidence" value="ECO:0007669"/>
    <property type="project" value="InterPro"/>
</dbReference>
<dbReference type="InterPro" id="IPR013149">
    <property type="entry name" value="ADH-like_C"/>
</dbReference>
<dbReference type="AlphaFoldDB" id="A0A9P4NKY3"/>
<dbReference type="PROSITE" id="PS00059">
    <property type="entry name" value="ADH_ZINC"/>
    <property type="match status" value="1"/>
</dbReference>
<sequence length="377" mass="40474">MTSEQLSTRAIVVRGLHNEGGWAMEDVKVRTIQDNELLVRMVASGICHTDIVFGDNAQDIGGWPRVMGHEGSGYVEKVGSKVTVAQVGDPVLLSYAACLKCQICESGHPSHCTSAGLINFVGNKAFHESSSSDANIQGSFFGQSSFANLSVVNETSVVNAKHLIKSEEELKMFSPLGCGIQTGSGTIYNVAGAKPEDTVAIMGLGGVGLSGIMATKICGCKTIIGIDRVQSRLDLAKELGATHVINTSDVPDLVKAVQDLTEGYGTSITMDTTGLLALIKAGLEFTRIKGQYIQVGTTPPDAKLEIEVFKFMVAGKRFIGAVEGDVIPSEYLPKMIQWYRDGKFPVNRLIEYFKAEDFMKGIKAMESGGTIKPIILW</sequence>
<evidence type="ECO:0000256" key="4">
    <source>
        <dbReference type="ARBA" id="ARBA00022833"/>
    </source>
</evidence>
<dbReference type="InterPro" id="IPR011032">
    <property type="entry name" value="GroES-like_sf"/>
</dbReference>
<feature type="domain" description="Enoyl reductase (ER)" evidence="7">
    <location>
        <begin position="15"/>
        <end position="376"/>
    </location>
</feature>
<evidence type="ECO:0000313" key="8">
    <source>
        <dbReference type="EMBL" id="KAF2425753.1"/>
    </source>
</evidence>
<accession>A0A9P4NKY3</accession>
<proteinExistence type="inferred from homology"/>
<keyword evidence="5" id="KW-0560">Oxidoreductase</keyword>
<comment type="similarity">
    <text evidence="2 6">Belongs to the zinc-containing alcohol dehydrogenase family.</text>
</comment>
<reference evidence="8" key="1">
    <citation type="journal article" date="2020" name="Stud. Mycol.">
        <title>101 Dothideomycetes genomes: a test case for predicting lifestyles and emergence of pathogens.</title>
        <authorList>
            <person name="Haridas S."/>
            <person name="Albert R."/>
            <person name="Binder M."/>
            <person name="Bloem J."/>
            <person name="Labutti K."/>
            <person name="Salamov A."/>
            <person name="Andreopoulos B."/>
            <person name="Baker S."/>
            <person name="Barry K."/>
            <person name="Bills G."/>
            <person name="Bluhm B."/>
            <person name="Cannon C."/>
            <person name="Castanera R."/>
            <person name="Culley D."/>
            <person name="Daum C."/>
            <person name="Ezra D."/>
            <person name="Gonzalez J."/>
            <person name="Henrissat B."/>
            <person name="Kuo A."/>
            <person name="Liang C."/>
            <person name="Lipzen A."/>
            <person name="Lutzoni F."/>
            <person name="Magnuson J."/>
            <person name="Mondo S."/>
            <person name="Nolan M."/>
            <person name="Ohm R."/>
            <person name="Pangilinan J."/>
            <person name="Park H.-J."/>
            <person name="Ramirez L."/>
            <person name="Alfaro M."/>
            <person name="Sun H."/>
            <person name="Tritt A."/>
            <person name="Yoshinaga Y."/>
            <person name="Zwiers L.-H."/>
            <person name="Turgeon B."/>
            <person name="Goodwin S."/>
            <person name="Spatafora J."/>
            <person name="Crous P."/>
            <person name="Grigoriev I."/>
        </authorList>
    </citation>
    <scope>NUCLEOTIDE SEQUENCE</scope>
    <source>
        <strain evidence="8">CBS 130266</strain>
    </source>
</reference>
<dbReference type="GO" id="GO:0016491">
    <property type="term" value="F:oxidoreductase activity"/>
    <property type="evidence" value="ECO:0007669"/>
    <property type="project" value="UniProtKB-KW"/>
</dbReference>
<dbReference type="PANTHER" id="PTHR43350">
    <property type="entry name" value="NAD-DEPENDENT ALCOHOL DEHYDROGENASE"/>
    <property type="match status" value="1"/>
</dbReference>
<evidence type="ECO:0000256" key="1">
    <source>
        <dbReference type="ARBA" id="ARBA00001947"/>
    </source>
</evidence>
<comment type="caution">
    <text evidence="8">The sequence shown here is derived from an EMBL/GenBank/DDBJ whole genome shotgun (WGS) entry which is preliminary data.</text>
</comment>
<organism evidence="8 9">
    <name type="scientific">Tothia fuscella</name>
    <dbReference type="NCBI Taxonomy" id="1048955"/>
    <lineage>
        <taxon>Eukaryota</taxon>
        <taxon>Fungi</taxon>
        <taxon>Dikarya</taxon>
        <taxon>Ascomycota</taxon>
        <taxon>Pezizomycotina</taxon>
        <taxon>Dothideomycetes</taxon>
        <taxon>Pleosporomycetidae</taxon>
        <taxon>Venturiales</taxon>
        <taxon>Cylindrosympodiaceae</taxon>
        <taxon>Tothia</taxon>
    </lineage>
</organism>
<dbReference type="EMBL" id="MU007068">
    <property type="protein sequence ID" value="KAF2425753.1"/>
    <property type="molecule type" value="Genomic_DNA"/>
</dbReference>
<evidence type="ECO:0000256" key="6">
    <source>
        <dbReference type="RuleBase" id="RU361277"/>
    </source>
</evidence>
<dbReference type="Proteomes" id="UP000800235">
    <property type="component" value="Unassembled WGS sequence"/>
</dbReference>
<dbReference type="InterPro" id="IPR036291">
    <property type="entry name" value="NAD(P)-bd_dom_sf"/>
</dbReference>
<dbReference type="InterPro" id="IPR020843">
    <property type="entry name" value="ER"/>
</dbReference>
<dbReference type="OrthoDB" id="1560166at2759"/>
<dbReference type="SMART" id="SM00829">
    <property type="entry name" value="PKS_ER"/>
    <property type="match status" value="1"/>
</dbReference>
<keyword evidence="3 6" id="KW-0479">Metal-binding</keyword>
<dbReference type="PANTHER" id="PTHR43350:SF2">
    <property type="entry name" value="GROES-LIKE ZINC-BINDING ALCOHOL DEHYDROGENASE FAMILY PROTEIN"/>
    <property type="match status" value="1"/>
</dbReference>
<dbReference type="SUPFAM" id="SSF50129">
    <property type="entry name" value="GroES-like"/>
    <property type="match status" value="1"/>
</dbReference>
<keyword evidence="9" id="KW-1185">Reference proteome</keyword>
<dbReference type="Pfam" id="PF08240">
    <property type="entry name" value="ADH_N"/>
    <property type="match status" value="1"/>
</dbReference>
<dbReference type="CDD" id="cd08278">
    <property type="entry name" value="benzyl_alcohol_DH"/>
    <property type="match status" value="1"/>
</dbReference>
<dbReference type="InterPro" id="IPR002328">
    <property type="entry name" value="ADH_Zn_CS"/>
</dbReference>
<evidence type="ECO:0000256" key="2">
    <source>
        <dbReference type="ARBA" id="ARBA00008072"/>
    </source>
</evidence>
<evidence type="ECO:0000259" key="7">
    <source>
        <dbReference type="SMART" id="SM00829"/>
    </source>
</evidence>
<dbReference type="Gene3D" id="3.90.180.10">
    <property type="entry name" value="Medium-chain alcohol dehydrogenases, catalytic domain"/>
    <property type="match status" value="1"/>
</dbReference>
<dbReference type="Gene3D" id="3.40.50.720">
    <property type="entry name" value="NAD(P)-binding Rossmann-like Domain"/>
    <property type="match status" value="1"/>
</dbReference>
<keyword evidence="4 6" id="KW-0862">Zinc</keyword>
<dbReference type="InterPro" id="IPR013154">
    <property type="entry name" value="ADH-like_N"/>
</dbReference>
<dbReference type="SUPFAM" id="SSF51735">
    <property type="entry name" value="NAD(P)-binding Rossmann-fold domains"/>
    <property type="match status" value="1"/>
</dbReference>
<name>A0A9P4NKY3_9PEZI</name>
<dbReference type="FunFam" id="3.40.50.720:FF:000003">
    <property type="entry name" value="S-(hydroxymethyl)glutathione dehydrogenase"/>
    <property type="match status" value="1"/>
</dbReference>
<evidence type="ECO:0000313" key="9">
    <source>
        <dbReference type="Proteomes" id="UP000800235"/>
    </source>
</evidence>
<evidence type="ECO:0000256" key="3">
    <source>
        <dbReference type="ARBA" id="ARBA00022723"/>
    </source>
</evidence>
<gene>
    <name evidence="8" type="ORF">EJ08DRAFT_652049</name>
</gene>
<evidence type="ECO:0000256" key="5">
    <source>
        <dbReference type="ARBA" id="ARBA00023002"/>
    </source>
</evidence>
<dbReference type="Pfam" id="PF00107">
    <property type="entry name" value="ADH_zinc_N"/>
    <property type="match status" value="1"/>
</dbReference>
<protein>
    <submittedName>
        <fullName evidence="8">NAD(P)-binding protein</fullName>
    </submittedName>
</protein>
<comment type="cofactor">
    <cofactor evidence="1 6">
        <name>Zn(2+)</name>
        <dbReference type="ChEBI" id="CHEBI:29105"/>
    </cofactor>
</comment>